<dbReference type="Proteomes" id="UP001222027">
    <property type="component" value="Unassembled WGS sequence"/>
</dbReference>
<dbReference type="CDD" id="cd06464">
    <property type="entry name" value="ACD_sHsps-like"/>
    <property type="match status" value="1"/>
</dbReference>
<dbReference type="Gene3D" id="2.60.40.790">
    <property type="match status" value="1"/>
</dbReference>
<evidence type="ECO:0000256" key="4">
    <source>
        <dbReference type="PROSITE-ProRule" id="PRU00285"/>
    </source>
</evidence>
<reference evidence="8 9" key="1">
    <citation type="submission" date="2022-12" db="EMBL/GenBank/DDBJ databases">
        <title>Chromosome-scale assembly of the Ensete ventricosum genome.</title>
        <authorList>
            <person name="Dussert Y."/>
            <person name="Stocks J."/>
            <person name="Wendawek A."/>
            <person name="Woldeyes F."/>
            <person name="Nichols R.A."/>
            <person name="Borrell J.S."/>
        </authorList>
    </citation>
    <scope>NUCLEOTIDE SEQUENCE [LARGE SCALE GENOMIC DNA]</scope>
    <source>
        <strain evidence="9">cv. Maze</strain>
        <tissue evidence="8">Seeds</tissue>
    </source>
</reference>
<dbReference type="PROSITE" id="PS01031">
    <property type="entry name" value="SHSP"/>
    <property type="match status" value="1"/>
</dbReference>
<keyword evidence="3" id="KW-0346">Stress response</keyword>
<dbReference type="SUPFAM" id="SSF49764">
    <property type="entry name" value="HSP20-like chaperones"/>
    <property type="match status" value="1"/>
</dbReference>
<evidence type="ECO:0000259" key="7">
    <source>
        <dbReference type="PROSITE" id="PS01031"/>
    </source>
</evidence>
<dbReference type="Pfam" id="PF00011">
    <property type="entry name" value="HSP20"/>
    <property type="match status" value="1"/>
</dbReference>
<name>A0AAV8QQU1_ENSVE</name>
<protein>
    <recommendedName>
        <fullName evidence="7">SHSP domain-containing protein</fullName>
    </recommendedName>
</protein>
<gene>
    <name evidence="8" type="ORF">OPV22_020916</name>
</gene>
<dbReference type="InterPro" id="IPR002068">
    <property type="entry name" value="A-crystallin/Hsp20_dom"/>
</dbReference>
<comment type="similarity">
    <text evidence="4 5">Belongs to the small heat shock protein (HSP20) family.</text>
</comment>
<dbReference type="FunFam" id="2.60.40.790:FF:000010">
    <property type="entry name" value="17.3 kDa class II heat shock protein-like"/>
    <property type="match status" value="1"/>
</dbReference>
<dbReference type="GO" id="GO:0005737">
    <property type="term" value="C:cytoplasm"/>
    <property type="evidence" value="ECO:0007669"/>
    <property type="project" value="UniProtKB-SubCell"/>
</dbReference>
<keyword evidence="9" id="KW-1185">Reference proteome</keyword>
<proteinExistence type="inferred from homology"/>
<evidence type="ECO:0000256" key="3">
    <source>
        <dbReference type="ARBA" id="ARBA00023016"/>
    </source>
</evidence>
<evidence type="ECO:0000313" key="9">
    <source>
        <dbReference type="Proteomes" id="UP001222027"/>
    </source>
</evidence>
<feature type="compositionally biased region" description="Basic and acidic residues" evidence="6">
    <location>
        <begin position="142"/>
        <end position="151"/>
    </location>
</feature>
<keyword evidence="2" id="KW-0963">Cytoplasm</keyword>
<dbReference type="InterPro" id="IPR031107">
    <property type="entry name" value="Small_HSP"/>
</dbReference>
<evidence type="ECO:0000256" key="2">
    <source>
        <dbReference type="ARBA" id="ARBA00022490"/>
    </source>
</evidence>
<evidence type="ECO:0000256" key="5">
    <source>
        <dbReference type="RuleBase" id="RU003616"/>
    </source>
</evidence>
<evidence type="ECO:0000256" key="1">
    <source>
        <dbReference type="ARBA" id="ARBA00004496"/>
    </source>
</evidence>
<comment type="caution">
    <text evidence="8">The sequence shown here is derived from an EMBL/GenBank/DDBJ whole genome shotgun (WGS) entry which is preliminary data.</text>
</comment>
<dbReference type="InterPro" id="IPR008978">
    <property type="entry name" value="HSP20-like_chaperone"/>
</dbReference>
<comment type="subcellular location">
    <subcellularLocation>
        <location evidence="1">Cytoplasm</location>
    </subcellularLocation>
</comment>
<accession>A0AAV8QQU1</accession>
<dbReference type="EMBL" id="JAQQAF010000006">
    <property type="protein sequence ID" value="KAJ8477189.1"/>
    <property type="molecule type" value="Genomic_DNA"/>
</dbReference>
<dbReference type="PANTHER" id="PTHR11527">
    <property type="entry name" value="HEAT-SHOCK PROTEIN 20 FAMILY MEMBER"/>
    <property type="match status" value="1"/>
</dbReference>
<dbReference type="GO" id="GO:0006950">
    <property type="term" value="P:response to stress"/>
    <property type="evidence" value="ECO:0007669"/>
    <property type="project" value="UniProtKB-ARBA"/>
</dbReference>
<dbReference type="AlphaFoldDB" id="A0AAV8QQU1"/>
<evidence type="ECO:0000256" key="6">
    <source>
        <dbReference type="SAM" id="MobiDB-lite"/>
    </source>
</evidence>
<feature type="region of interest" description="Disordered" evidence="6">
    <location>
        <begin position="142"/>
        <end position="165"/>
    </location>
</feature>
<evidence type="ECO:0000313" key="8">
    <source>
        <dbReference type="EMBL" id="KAJ8477189.1"/>
    </source>
</evidence>
<feature type="domain" description="SHSP" evidence="7">
    <location>
        <begin position="43"/>
        <end position="155"/>
    </location>
</feature>
<organism evidence="8 9">
    <name type="scientific">Ensete ventricosum</name>
    <name type="common">Abyssinian banana</name>
    <name type="synonym">Musa ensete</name>
    <dbReference type="NCBI Taxonomy" id="4639"/>
    <lineage>
        <taxon>Eukaryota</taxon>
        <taxon>Viridiplantae</taxon>
        <taxon>Streptophyta</taxon>
        <taxon>Embryophyta</taxon>
        <taxon>Tracheophyta</taxon>
        <taxon>Spermatophyta</taxon>
        <taxon>Magnoliopsida</taxon>
        <taxon>Liliopsida</taxon>
        <taxon>Zingiberales</taxon>
        <taxon>Musaceae</taxon>
        <taxon>Ensete</taxon>
    </lineage>
</organism>
<sequence>MRSMEFEMVMENRTPDGHQPYLMDFSEEVEKVASAPARAYVRDRRAMASTRADVKEVPGALVFEIDMPGAKSGKMKVQVDDDNTLVISGRRRRARSKEAKYQRMERRMGKFTRKFPLPEDANLDAIMAALRDDVLAVRVEKKPPPESKTIEVKVGGSSRLKTTHG</sequence>